<keyword evidence="9 12" id="KW-0333">Golgi apparatus</keyword>
<name>A0A6A0H8B4_HYAAZ</name>
<evidence type="ECO:0000256" key="2">
    <source>
        <dbReference type="ARBA" id="ARBA00004922"/>
    </source>
</evidence>
<evidence type="ECO:0000256" key="10">
    <source>
        <dbReference type="ARBA" id="ARBA00023136"/>
    </source>
</evidence>
<proteinExistence type="inferred from homology"/>
<dbReference type="OrthoDB" id="427096at2759"/>
<evidence type="ECO:0000313" key="15">
    <source>
        <dbReference type="EMBL" id="KAA0201996.1"/>
    </source>
</evidence>
<keyword evidence="11" id="KW-0325">Glycoprotein</keyword>
<feature type="domain" description="Fucosyltransferase N-terminal" evidence="14">
    <location>
        <begin position="190"/>
        <end position="290"/>
    </location>
</feature>
<comment type="caution">
    <text evidence="15">The sequence shown here is derived from an EMBL/GenBank/DDBJ whole genome shotgun (WGS) entry which is preliminary data.</text>
</comment>
<gene>
    <name evidence="15" type="ORF">HAZT_HAZT001791</name>
</gene>
<dbReference type="PANTHER" id="PTHR48438">
    <property type="entry name" value="ALPHA-(1,3)-FUCOSYLTRANSFERASE C-RELATED"/>
    <property type="match status" value="1"/>
</dbReference>
<dbReference type="InterPro" id="IPR001503">
    <property type="entry name" value="Glyco_trans_10"/>
</dbReference>
<keyword evidence="10 12" id="KW-0472">Membrane</keyword>
<dbReference type="Pfam" id="PF17039">
    <property type="entry name" value="Glyco_tran_10_N"/>
    <property type="match status" value="1"/>
</dbReference>
<evidence type="ECO:0000256" key="12">
    <source>
        <dbReference type="RuleBase" id="RU003832"/>
    </source>
</evidence>
<dbReference type="InterPro" id="IPR038577">
    <property type="entry name" value="GT10-like_C_sf"/>
</dbReference>
<evidence type="ECO:0000256" key="11">
    <source>
        <dbReference type="ARBA" id="ARBA00023180"/>
    </source>
</evidence>
<keyword evidence="6 12" id="KW-0812">Transmembrane</keyword>
<sequence>MPRVSLRRAFFYFGVVACVSLLLVVVHSPSRSFFPVTGARRPSGFPERPVLLLGDDQQPEGALGTALDPRVYNEVPLSKEQPGAIVENPSKNEVDSSDFARLFIREEPTAAVPANYTPLLPHQRPWFMKGGQKLPEPSVLGHRKLLLWPDEDHGDRIPAQLMYKPPELPPMYADHPDVGGDVEKSQPALKKILMYNGMNSWGMKAGRGHFMKLKCPVDTCVLTGTRSELSSSDAVVFKDHFSDPHETRDPNQVWIMYMLECPLHTQHFSHGNVFNWTATYRHDSDLVAPYERYMYHDPVIRQMNQTVNYAAGKSKQVACSTRCFDMLNRDYKFYLAFENSNCRDYITEKFFVNGLSFNETVLLAAMKVTFYKMSYDESTATVLFYVGPRLSAIVFFASIVPFNSFS</sequence>
<evidence type="ECO:0000256" key="1">
    <source>
        <dbReference type="ARBA" id="ARBA00004447"/>
    </source>
</evidence>
<feature type="domain" description="Fucosyltransferase C-terminal" evidence="13">
    <location>
        <begin position="311"/>
        <end position="361"/>
    </location>
</feature>
<evidence type="ECO:0000256" key="7">
    <source>
        <dbReference type="ARBA" id="ARBA00022968"/>
    </source>
</evidence>
<evidence type="ECO:0000259" key="14">
    <source>
        <dbReference type="Pfam" id="PF17039"/>
    </source>
</evidence>
<reference evidence="15" key="1">
    <citation type="submission" date="2014-08" db="EMBL/GenBank/DDBJ databases">
        <authorList>
            <person name="Murali S."/>
            <person name="Richards S."/>
            <person name="Bandaranaike D."/>
            <person name="Bellair M."/>
            <person name="Blankenburg K."/>
            <person name="Chao H."/>
            <person name="Dinh H."/>
            <person name="Doddapaneni H."/>
            <person name="Dugan-Rocha S."/>
            <person name="Elkadiri S."/>
            <person name="Gnanaolivu R."/>
            <person name="Hughes D."/>
            <person name="Lee S."/>
            <person name="Li M."/>
            <person name="Ming W."/>
            <person name="Munidasa M."/>
            <person name="Muniz J."/>
            <person name="Nguyen L."/>
            <person name="Osuji N."/>
            <person name="Pu L.-L."/>
            <person name="Puazo M."/>
            <person name="Skinner E."/>
            <person name="Qu C."/>
            <person name="Quiroz J."/>
            <person name="Raj R."/>
            <person name="Weissenberger G."/>
            <person name="Xin Y."/>
            <person name="Zou X."/>
            <person name="Han Y."/>
            <person name="Worley K."/>
            <person name="Muzny D."/>
            <person name="Gibbs R."/>
        </authorList>
    </citation>
    <scope>NUCLEOTIDE SEQUENCE</scope>
    <source>
        <strain evidence="15">HAZT.00-mixed</strain>
        <tissue evidence="15">Whole organism</tissue>
    </source>
</reference>
<reference evidence="15" key="3">
    <citation type="submission" date="2019-06" db="EMBL/GenBank/DDBJ databases">
        <authorList>
            <person name="Poynton C."/>
            <person name="Hasenbein S."/>
            <person name="Benoit J.B."/>
            <person name="Sepulveda M.S."/>
            <person name="Poelchau M.F."/>
            <person name="Murali S.C."/>
            <person name="Chen S."/>
            <person name="Glastad K.M."/>
            <person name="Werren J.H."/>
            <person name="Vineis J.H."/>
            <person name="Bowen J.L."/>
            <person name="Friedrich M."/>
            <person name="Jones J."/>
            <person name="Robertson H.M."/>
            <person name="Feyereisen R."/>
            <person name="Mechler-Hickson A."/>
            <person name="Mathers N."/>
            <person name="Lee C.E."/>
            <person name="Colbourne J.K."/>
            <person name="Biales A."/>
            <person name="Johnston J.S."/>
            <person name="Wellborn G.A."/>
            <person name="Rosendale A.J."/>
            <person name="Cridge A.G."/>
            <person name="Munoz-Torres M.C."/>
            <person name="Bain P.A."/>
            <person name="Manny A.R."/>
            <person name="Major K.M."/>
            <person name="Lambert F.N."/>
            <person name="Vulpe C.D."/>
            <person name="Tuck P."/>
            <person name="Blalock B.J."/>
            <person name="Lin Y.-Y."/>
            <person name="Smith M.E."/>
            <person name="Ochoa-Acuna H."/>
            <person name="Chen M.-J.M."/>
            <person name="Childers C.P."/>
            <person name="Qu J."/>
            <person name="Dugan S."/>
            <person name="Lee S.L."/>
            <person name="Chao H."/>
            <person name="Dinh H."/>
            <person name="Han Y."/>
            <person name="Doddapaneni H."/>
            <person name="Worley K.C."/>
            <person name="Muzny D.M."/>
            <person name="Gibbs R.A."/>
            <person name="Richards S."/>
        </authorList>
    </citation>
    <scope>NUCLEOTIDE SEQUENCE</scope>
    <source>
        <strain evidence="15">HAZT.00-mixed</strain>
        <tissue evidence="15">Whole organism</tissue>
    </source>
</reference>
<evidence type="ECO:0000256" key="6">
    <source>
        <dbReference type="ARBA" id="ARBA00022692"/>
    </source>
</evidence>
<evidence type="ECO:0000256" key="5">
    <source>
        <dbReference type="ARBA" id="ARBA00022679"/>
    </source>
</evidence>
<comment type="subcellular location">
    <subcellularLocation>
        <location evidence="1 12">Golgi apparatus</location>
        <location evidence="1 12">Golgi stack membrane</location>
        <topology evidence="1 12">Single-pass type II membrane protein</topology>
    </subcellularLocation>
</comment>
<dbReference type="EMBL" id="JQDR03004501">
    <property type="protein sequence ID" value="KAA0201996.1"/>
    <property type="molecule type" value="Genomic_DNA"/>
</dbReference>
<evidence type="ECO:0000256" key="9">
    <source>
        <dbReference type="ARBA" id="ARBA00023034"/>
    </source>
</evidence>
<comment type="pathway">
    <text evidence="2">Protein modification; protein glycosylation.</text>
</comment>
<evidence type="ECO:0000256" key="3">
    <source>
        <dbReference type="ARBA" id="ARBA00008919"/>
    </source>
</evidence>
<reference evidence="15" key="2">
    <citation type="journal article" date="2018" name="Environ. Sci. Technol.">
        <title>The Toxicogenome of Hyalella azteca: A Model for Sediment Ecotoxicology and Evolutionary Toxicology.</title>
        <authorList>
            <person name="Poynton H.C."/>
            <person name="Hasenbein S."/>
            <person name="Benoit J.B."/>
            <person name="Sepulveda M.S."/>
            <person name="Poelchau M.F."/>
            <person name="Hughes D.S.T."/>
            <person name="Murali S.C."/>
            <person name="Chen S."/>
            <person name="Glastad K.M."/>
            <person name="Goodisman M.A.D."/>
            <person name="Werren J.H."/>
            <person name="Vineis J.H."/>
            <person name="Bowen J.L."/>
            <person name="Friedrich M."/>
            <person name="Jones J."/>
            <person name="Robertson H.M."/>
            <person name="Feyereisen R."/>
            <person name="Mechler-Hickson A."/>
            <person name="Mathers N."/>
            <person name="Lee C.E."/>
            <person name="Colbourne J.K."/>
            <person name="Biales A."/>
            <person name="Johnston J.S."/>
            <person name="Wellborn G.A."/>
            <person name="Rosendale A.J."/>
            <person name="Cridge A.G."/>
            <person name="Munoz-Torres M.C."/>
            <person name="Bain P.A."/>
            <person name="Manny A.R."/>
            <person name="Major K.M."/>
            <person name="Lambert F.N."/>
            <person name="Vulpe C.D."/>
            <person name="Tuck P."/>
            <person name="Blalock B.J."/>
            <person name="Lin Y.Y."/>
            <person name="Smith M.E."/>
            <person name="Ochoa-Acuna H."/>
            <person name="Chen M.M."/>
            <person name="Childers C.P."/>
            <person name="Qu J."/>
            <person name="Dugan S."/>
            <person name="Lee S.L."/>
            <person name="Chao H."/>
            <person name="Dinh H."/>
            <person name="Han Y."/>
            <person name="Doddapaneni H."/>
            <person name="Worley K.C."/>
            <person name="Muzny D.M."/>
            <person name="Gibbs R.A."/>
            <person name="Richards S."/>
        </authorList>
    </citation>
    <scope>NUCLEOTIDE SEQUENCE</scope>
    <source>
        <strain evidence="15">HAZT.00-mixed</strain>
        <tissue evidence="15">Whole organism</tissue>
    </source>
</reference>
<dbReference type="InterPro" id="IPR031481">
    <property type="entry name" value="Glyco_tran_10_N"/>
</dbReference>
<organism evidence="15">
    <name type="scientific">Hyalella azteca</name>
    <name type="common">Amphipod</name>
    <dbReference type="NCBI Taxonomy" id="294128"/>
    <lineage>
        <taxon>Eukaryota</taxon>
        <taxon>Metazoa</taxon>
        <taxon>Ecdysozoa</taxon>
        <taxon>Arthropoda</taxon>
        <taxon>Crustacea</taxon>
        <taxon>Multicrustacea</taxon>
        <taxon>Malacostraca</taxon>
        <taxon>Eumalacostraca</taxon>
        <taxon>Peracarida</taxon>
        <taxon>Amphipoda</taxon>
        <taxon>Senticaudata</taxon>
        <taxon>Talitrida</taxon>
        <taxon>Talitroidea</taxon>
        <taxon>Hyalellidae</taxon>
        <taxon>Hyalella</taxon>
    </lineage>
</organism>
<evidence type="ECO:0000259" key="13">
    <source>
        <dbReference type="Pfam" id="PF00852"/>
    </source>
</evidence>
<dbReference type="PANTHER" id="PTHR48438:SF1">
    <property type="entry name" value="ALPHA-(1,3)-FUCOSYLTRANSFERASE C-RELATED"/>
    <property type="match status" value="1"/>
</dbReference>
<dbReference type="Gene3D" id="3.40.50.11660">
    <property type="entry name" value="Glycosyl transferase family 10, C-terminal domain"/>
    <property type="match status" value="1"/>
</dbReference>
<dbReference type="AlphaFoldDB" id="A0A6A0H8B4"/>
<feature type="transmembrane region" description="Helical" evidence="12">
    <location>
        <begin position="9"/>
        <end position="27"/>
    </location>
</feature>
<dbReference type="GO" id="GO:0008417">
    <property type="term" value="F:fucosyltransferase activity"/>
    <property type="evidence" value="ECO:0007669"/>
    <property type="project" value="InterPro"/>
</dbReference>
<keyword evidence="5 12" id="KW-0808">Transferase</keyword>
<keyword evidence="7" id="KW-0735">Signal-anchor</keyword>
<dbReference type="Pfam" id="PF00852">
    <property type="entry name" value="Glyco_transf_10"/>
    <property type="match status" value="1"/>
</dbReference>
<evidence type="ECO:0000256" key="8">
    <source>
        <dbReference type="ARBA" id="ARBA00022989"/>
    </source>
</evidence>
<protein>
    <recommendedName>
        <fullName evidence="12">Fucosyltransferase</fullName>
        <ecNumber evidence="12">2.4.1.-</ecNumber>
    </recommendedName>
</protein>
<dbReference type="Proteomes" id="UP000711488">
    <property type="component" value="Unassembled WGS sequence"/>
</dbReference>
<keyword evidence="4 12" id="KW-0328">Glycosyltransferase</keyword>
<dbReference type="InterPro" id="IPR055270">
    <property type="entry name" value="Glyco_tran_10_C"/>
</dbReference>
<evidence type="ECO:0000256" key="4">
    <source>
        <dbReference type="ARBA" id="ARBA00022676"/>
    </source>
</evidence>
<accession>A0A6A0H8B4</accession>
<dbReference type="UniPathway" id="UPA00378"/>
<dbReference type="SUPFAM" id="SSF53756">
    <property type="entry name" value="UDP-Glycosyltransferase/glycogen phosphorylase"/>
    <property type="match status" value="1"/>
</dbReference>
<keyword evidence="8 12" id="KW-1133">Transmembrane helix</keyword>
<dbReference type="GO" id="GO:0032580">
    <property type="term" value="C:Golgi cisterna membrane"/>
    <property type="evidence" value="ECO:0007669"/>
    <property type="project" value="UniProtKB-SubCell"/>
</dbReference>
<comment type="similarity">
    <text evidence="3 12">Belongs to the glycosyltransferase 10 family.</text>
</comment>
<dbReference type="EC" id="2.4.1.-" evidence="12"/>